<dbReference type="WBParaSite" id="SBAD_0000794801-mRNA-1">
    <property type="protein sequence ID" value="SBAD_0000794801-mRNA-1"/>
    <property type="gene ID" value="SBAD_0000794801"/>
</dbReference>
<feature type="domain" description="SCP" evidence="1">
    <location>
        <begin position="49"/>
        <end position="185"/>
    </location>
</feature>
<dbReference type="Pfam" id="PF00188">
    <property type="entry name" value="CAP"/>
    <property type="match status" value="1"/>
</dbReference>
<protein>
    <submittedName>
        <fullName evidence="4">SCP domain-containing protein</fullName>
    </submittedName>
</protein>
<dbReference type="Gene3D" id="3.40.33.10">
    <property type="entry name" value="CAP"/>
    <property type="match status" value="1"/>
</dbReference>
<dbReference type="EMBL" id="UZAM01010819">
    <property type="protein sequence ID" value="VDP13846.1"/>
    <property type="molecule type" value="Genomic_DNA"/>
</dbReference>
<keyword evidence="3" id="KW-1185">Reference proteome</keyword>
<dbReference type="SMART" id="SM00198">
    <property type="entry name" value="SCP"/>
    <property type="match status" value="1"/>
</dbReference>
<dbReference type="InterPro" id="IPR035940">
    <property type="entry name" value="CAP_sf"/>
</dbReference>
<evidence type="ECO:0000313" key="4">
    <source>
        <dbReference type="WBParaSite" id="SBAD_0000794801-mRNA-1"/>
    </source>
</evidence>
<dbReference type="AlphaFoldDB" id="A0A183IVL0"/>
<dbReference type="InterPro" id="IPR001283">
    <property type="entry name" value="CRISP-related"/>
</dbReference>
<evidence type="ECO:0000259" key="1">
    <source>
        <dbReference type="SMART" id="SM00198"/>
    </source>
</evidence>
<dbReference type="PRINTS" id="PR00838">
    <property type="entry name" value="V5ALLERGEN"/>
</dbReference>
<accession>A0A183IVL0</accession>
<reference evidence="4" key="1">
    <citation type="submission" date="2016-06" db="UniProtKB">
        <authorList>
            <consortium name="WormBaseParasite"/>
        </authorList>
    </citation>
    <scope>IDENTIFICATION</scope>
</reference>
<sequence>MAQTSSFSDVPNKRLDEELEELDNHLMSETLKSMKYASGTKFTFLNDIAFQRECLECHNMIRERHGCPPLNWCQSLASEAELWAQEILRKGRLLYRDRNGFGENLLLADVEDASRLPSGSAVTKFWSDEMVHYNYDKPGWSEKCQNFTQMIWKGSKEFGVSRLSSFKTRKVVVVAFYHPAGNLNEKNDYRINVPPPLN</sequence>
<dbReference type="PRINTS" id="PR00837">
    <property type="entry name" value="V5TPXLIKE"/>
</dbReference>
<name>A0A183IVL0_9BILA</name>
<dbReference type="Proteomes" id="UP000270296">
    <property type="component" value="Unassembled WGS sequence"/>
</dbReference>
<dbReference type="FunFam" id="3.40.33.10:FF:000010">
    <property type="entry name" value="Predicted protein"/>
    <property type="match status" value="1"/>
</dbReference>
<dbReference type="PANTHER" id="PTHR10334">
    <property type="entry name" value="CYSTEINE-RICH SECRETORY PROTEIN-RELATED"/>
    <property type="match status" value="1"/>
</dbReference>
<dbReference type="SUPFAM" id="SSF55797">
    <property type="entry name" value="PR-1-like"/>
    <property type="match status" value="1"/>
</dbReference>
<dbReference type="CDD" id="cd05382">
    <property type="entry name" value="CAP_GAPR1-like"/>
    <property type="match status" value="1"/>
</dbReference>
<evidence type="ECO:0000313" key="3">
    <source>
        <dbReference type="Proteomes" id="UP000270296"/>
    </source>
</evidence>
<organism evidence="4">
    <name type="scientific">Soboliphyme baturini</name>
    <dbReference type="NCBI Taxonomy" id="241478"/>
    <lineage>
        <taxon>Eukaryota</taxon>
        <taxon>Metazoa</taxon>
        <taxon>Ecdysozoa</taxon>
        <taxon>Nematoda</taxon>
        <taxon>Enoplea</taxon>
        <taxon>Dorylaimia</taxon>
        <taxon>Dioctophymatida</taxon>
        <taxon>Dioctophymatoidea</taxon>
        <taxon>Soboliphymatidae</taxon>
        <taxon>Soboliphyme</taxon>
    </lineage>
</organism>
<evidence type="ECO:0000313" key="2">
    <source>
        <dbReference type="EMBL" id="VDP13846.1"/>
    </source>
</evidence>
<reference evidence="2 3" key="2">
    <citation type="submission" date="2018-11" db="EMBL/GenBank/DDBJ databases">
        <authorList>
            <consortium name="Pathogen Informatics"/>
        </authorList>
    </citation>
    <scope>NUCLEOTIDE SEQUENCE [LARGE SCALE GENOMIC DNA]</scope>
</reference>
<dbReference type="InterPro" id="IPR034113">
    <property type="entry name" value="SCP_GAPR1-like"/>
</dbReference>
<dbReference type="OrthoDB" id="337038at2759"/>
<proteinExistence type="predicted"/>
<gene>
    <name evidence="2" type="ORF">SBAD_LOCUS7657</name>
</gene>
<dbReference type="InterPro" id="IPR014044">
    <property type="entry name" value="CAP_dom"/>
</dbReference>
<dbReference type="InterPro" id="IPR002413">
    <property type="entry name" value="V5_allergen-like"/>
</dbReference>